<gene>
    <name evidence="1" type="ORF">R0135_14395</name>
</gene>
<evidence type="ECO:0000313" key="1">
    <source>
        <dbReference type="EMBL" id="WOJ92964.1"/>
    </source>
</evidence>
<keyword evidence="2" id="KW-1185">Reference proteome</keyword>
<dbReference type="Proteomes" id="UP001626537">
    <property type="component" value="Chromosome"/>
</dbReference>
<organism evidence="1 2">
    <name type="scientific">Congregibacter variabilis</name>
    <dbReference type="NCBI Taxonomy" id="3081200"/>
    <lineage>
        <taxon>Bacteria</taxon>
        <taxon>Pseudomonadati</taxon>
        <taxon>Pseudomonadota</taxon>
        <taxon>Gammaproteobacteria</taxon>
        <taxon>Cellvibrionales</taxon>
        <taxon>Halieaceae</taxon>
        <taxon>Congregibacter</taxon>
    </lineage>
</organism>
<reference evidence="1 2" key="1">
    <citation type="submission" date="2023-10" db="EMBL/GenBank/DDBJ databases">
        <title>Two novel species belonging to the OM43/NOR5 clade.</title>
        <authorList>
            <person name="Park M."/>
        </authorList>
    </citation>
    <scope>NUCLEOTIDE SEQUENCE [LARGE SCALE GENOMIC DNA]</scope>
    <source>
        <strain evidence="1 2">IMCC43200</strain>
    </source>
</reference>
<sequence length="108" mass="11481">MLIAASGTPTGQTTLELVISSEEAPLRASKDVPSAEVQSTVLKILSTENPATGTSPANPDQLERLQNFSGSLSIQNFGPTSTDPFKQRELTIALNDQHPSLRLAPQIP</sequence>
<dbReference type="RefSeq" id="WP_407347620.1">
    <property type="nucleotide sequence ID" value="NZ_CP136864.1"/>
</dbReference>
<name>A0ABZ0I0B4_9GAMM</name>
<dbReference type="EMBL" id="CP136864">
    <property type="protein sequence ID" value="WOJ92964.1"/>
    <property type="molecule type" value="Genomic_DNA"/>
</dbReference>
<accession>A0ABZ0I0B4</accession>
<protein>
    <submittedName>
        <fullName evidence="1">Uncharacterized protein</fullName>
    </submittedName>
</protein>
<evidence type="ECO:0000313" key="2">
    <source>
        <dbReference type="Proteomes" id="UP001626537"/>
    </source>
</evidence>
<proteinExistence type="predicted"/>